<keyword evidence="11" id="KW-1185">Reference proteome</keyword>
<keyword evidence="5" id="KW-0406">Ion transport</keyword>
<evidence type="ECO:0000256" key="3">
    <source>
        <dbReference type="ARBA" id="ARBA00022692"/>
    </source>
</evidence>
<evidence type="ECO:0000313" key="10">
    <source>
        <dbReference type="EMBL" id="GAA4053052.1"/>
    </source>
</evidence>
<evidence type="ECO:0000256" key="4">
    <source>
        <dbReference type="ARBA" id="ARBA00022989"/>
    </source>
</evidence>
<dbReference type="PRINTS" id="PR00169">
    <property type="entry name" value="KCHANNEL"/>
</dbReference>
<feature type="transmembrane region" description="Helical" evidence="8">
    <location>
        <begin position="74"/>
        <end position="99"/>
    </location>
</feature>
<keyword evidence="6 8" id="KW-0472">Membrane</keyword>
<feature type="domain" description="Potassium channel" evidence="9">
    <location>
        <begin position="19"/>
        <end position="96"/>
    </location>
</feature>
<evidence type="ECO:0000313" key="11">
    <source>
        <dbReference type="Proteomes" id="UP001500426"/>
    </source>
</evidence>
<keyword evidence="7" id="KW-0407">Ion channel</keyword>
<keyword evidence="4 8" id="KW-1133">Transmembrane helix</keyword>
<protein>
    <recommendedName>
        <fullName evidence="9">Potassium channel domain-containing protein</fullName>
    </recommendedName>
</protein>
<dbReference type="Proteomes" id="UP001500426">
    <property type="component" value="Unassembled WGS sequence"/>
</dbReference>
<sequence>MLKAIKNKQTELTVSLGMILVLLTLASTLMYYLEHNAQPKSFENLYSSLWWGVDKYLTSTGGEDINPITPAGKFLAGVIAILGVGMFALPAGIIASGFIEEIEKDKLQKELISLESKLEYAFSVEYFVPVMNKKKVLNLSHLPRKWLSIEDIKYKIGISESSLLQVCEFSKKLRLKNVKIDGLDTVGLEYINSNRSYGQYINRNSKLTIVNLYPSIQPFFGHFSMAIADILQANYISNEFFSKVSLVEKNQLNIVENKNFFENSKSHPALHEIKKDITSLKKEDGICLFMVNAGNNEYLMQFNVGGEKGDHNFENGIYFSNKEKLEEYYNNAKVIADKYEKLIAKHATVGRPEKEHIANYISTETQNEVLMLHVNVSILKESEMDYYQYISDFATIFKDN</sequence>
<evidence type="ECO:0000259" key="9">
    <source>
        <dbReference type="Pfam" id="PF07885"/>
    </source>
</evidence>
<dbReference type="PANTHER" id="PTHR11537:SF254">
    <property type="entry name" value="POTASSIUM VOLTAGE-GATED CHANNEL PROTEIN SHAB"/>
    <property type="match status" value="1"/>
</dbReference>
<feature type="transmembrane region" description="Helical" evidence="8">
    <location>
        <begin position="12"/>
        <end position="33"/>
    </location>
</feature>
<dbReference type="EMBL" id="BAABCS010000018">
    <property type="protein sequence ID" value="GAA4053052.1"/>
    <property type="molecule type" value="Genomic_DNA"/>
</dbReference>
<evidence type="ECO:0000256" key="7">
    <source>
        <dbReference type="ARBA" id="ARBA00023303"/>
    </source>
</evidence>
<evidence type="ECO:0000256" key="5">
    <source>
        <dbReference type="ARBA" id="ARBA00023065"/>
    </source>
</evidence>
<keyword evidence="3 8" id="KW-0812">Transmembrane</keyword>
<gene>
    <name evidence="10" type="ORF">GCM10022388_19210</name>
</gene>
<evidence type="ECO:0000256" key="2">
    <source>
        <dbReference type="ARBA" id="ARBA00022448"/>
    </source>
</evidence>
<evidence type="ECO:0000256" key="8">
    <source>
        <dbReference type="SAM" id="Phobius"/>
    </source>
</evidence>
<comment type="caution">
    <text evidence="10">The sequence shown here is derived from an EMBL/GenBank/DDBJ whole genome shotgun (WGS) entry which is preliminary data.</text>
</comment>
<dbReference type="InterPro" id="IPR028325">
    <property type="entry name" value="VG_K_chnl"/>
</dbReference>
<dbReference type="PANTHER" id="PTHR11537">
    <property type="entry name" value="VOLTAGE-GATED POTASSIUM CHANNEL"/>
    <property type="match status" value="1"/>
</dbReference>
<dbReference type="RefSeq" id="WP_344816617.1">
    <property type="nucleotide sequence ID" value="NZ_BAABCS010000018.1"/>
</dbReference>
<keyword evidence="2" id="KW-0813">Transport</keyword>
<evidence type="ECO:0000256" key="6">
    <source>
        <dbReference type="ARBA" id="ARBA00023136"/>
    </source>
</evidence>
<evidence type="ECO:0000256" key="1">
    <source>
        <dbReference type="ARBA" id="ARBA00004141"/>
    </source>
</evidence>
<dbReference type="SUPFAM" id="SSF81324">
    <property type="entry name" value="Voltage-gated potassium channels"/>
    <property type="match status" value="1"/>
</dbReference>
<dbReference type="InterPro" id="IPR013099">
    <property type="entry name" value="K_chnl_dom"/>
</dbReference>
<dbReference type="Pfam" id="PF07885">
    <property type="entry name" value="Ion_trans_2"/>
    <property type="match status" value="1"/>
</dbReference>
<organism evidence="10 11">
    <name type="scientific">Flavobacterium chungnamense</name>
    <dbReference type="NCBI Taxonomy" id="706182"/>
    <lineage>
        <taxon>Bacteria</taxon>
        <taxon>Pseudomonadati</taxon>
        <taxon>Bacteroidota</taxon>
        <taxon>Flavobacteriia</taxon>
        <taxon>Flavobacteriales</taxon>
        <taxon>Flavobacteriaceae</taxon>
        <taxon>Flavobacterium</taxon>
    </lineage>
</organism>
<dbReference type="Gene3D" id="1.10.287.70">
    <property type="match status" value="1"/>
</dbReference>
<name>A0ABP7UU71_9FLAO</name>
<reference evidence="11" key="1">
    <citation type="journal article" date="2019" name="Int. J. Syst. Evol. Microbiol.">
        <title>The Global Catalogue of Microorganisms (GCM) 10K type strain sequencing project: providing services to taxonomists for standard genome sequencing and annotation.</title>
        <authorList>
            <consortium name="The Broad Institute Genomics Platform"/>
            <consortium name="The Broad Institute Genome Sequencing Center for Infectious Disease"/>
            <person name="Wu L."/>
            <person name="Ma J."/>
        </authorList>
    </citation>
    <scope>NUCLEOTIDE SEQUENCE [LARGE SCALE GENOMIC DNA]</scope>
    <source>
        <strain evidence="11">JCM 17068</strain>
    </source>
</reference>
<accession>A0ABP7UU71</accession>
<proteinExistence type="predicted"/>
<comment type="subcellular location">
    <subcellularLocation>
        <location evidence="1">Membrane</location>
        <topology evidence="1">Multi-pass membrane protein</topology>
    </subcellularLocation>
</comment>